<feature type="transmembrane region" description="Helical" evidence="1">
    <location>
        <begin position="290"/>
        <end position="308"/>
    </location>
</feature>
<evidence type="ECO:0000313" key="2">
    <source>
        <dbReference type="EMBL" id="AIF04691.1"/>
    </source>
</evidence>
<dbReference type="InterPro" id="IPR011044">
    <property type="entry name" value="Quino_amine_DH_bsu"/>
</dbReference>
<dbReference type="InterPro" id="IPR015943">
    <property type="entry name" value="WD40/YVTN_repeat-like_dom_sf"/>
</dbReference>
<dbReference type="Gene3D" id="2.130.10.10">
    <property type="entry name" value="YVTN repeat-like/Quinoprotein amine dehydrogenase"/>
    <property type="match status" value="1"/>
</dbReference>
<dbReference type="AlphaFoldDB" id="A0A075GKU0"/>
<feature type="transmembrane region" description="Helical" evidence="1">
    <location>
        <begin position="7"/>
        <end position="24"/>
    </location>
</feature>
<keyword evidence="1" id="KW-0472">Membrane</keyword>
<proteinExistence type="predicted"/>
<sequence>MANEFRLIWLIFSVIIVAILSPFLSSSEGSDSATINQYEIEILNTEEHDSEAFTQGFLFHQGKLYESTGRYSESTLREVNLQGDVLRSVNLSSDVFGEGLTVHNNTLVQLTWKSGVAYIWDIETLTLIGNFSYQDEGWGICSDGNNLVMSNGSSDLTIRNQDDFSVIQTVSVTFNGSPLPELNELECVGDLVYANVWHWESIFIINMTSGNVVGTIDASTLFPEPSPGVLNGVAYDSGNDTFWITGKNWPVMHQVSFQQIAENNSDVVTGDEVQNSDNTGFKLPSTVEEFTLILFSGFFALLTYMLWGNGFFSLTKSRGVDNPPAATMYHGEQE</sequence>
<evidence type="ECO:0000256" key="1">
    <source>
        <dbReference type="SAM" id="Phobius"/>
    </source>
</evidence>
<protein>
    <submittedName>
        <fullName evidence="2">Glutamine cyclotransferase</fullName>
    </submittedName>
</protein>
<dbReference type="PANTHER" id="PTHR31270">
    <property type="entry name" value="GLUTAMINYL-PEPTIDE CYCLOTRANSFERASE"/>
    <property type="match status" value="1"/>
</dbReference>
<name>A0A075GKU0_9EURY</name>
<dbReference type="GO" id="GO:0016603">
    <property type="term" value="F:glutaminyl-peptide cyclotransferase activity"/>
    <property type="evidence" value="ECO:0007669"/>
    <property type="project" value="InterPro"/>
</dbReference>
<keyword evidence="1" id="KW-0812">Transmembrane</keyword>
<accession>A0A075GKU0</accession>
<organism evidence="2">
    <name type="scientific">uncultured marine group II/III euryarchaeote KM3_175_H12</name>
    <dbReference type="NCBI Taxonomy" id="1457933"/>
    <lineage>
        <taxon>Archaea</taxon>
        <taxon>Methanobacteriati</taxon>
        <taxon>Methanobacteriota</taxon>
        <taxon>environmental samples</taxon>
    </lineage>
</organism>
<dbReference type="SUPFAM" id="SSF50969">
    <property type="entry name" value="YVTN repeat-like/Quinoprotein amine dehydrogenase"/>
    <property type="match status" value="1"/>
</dbReference>
<dbReference type="InterPro" id="IPR007788">
    <property type="entry name" value="QCT"/>
</dbReference>
<reference evidence="2" key="1">
    <citation type="journal article" date="2014" name="Genome Biol. Evol.">
        <title>Pangenome evidence for extensive interdomain horizontal transfer affecting lineage core and shell genes in uncultured planktonic thaumarchaeota and euryarchaeota.</title>
        <authorList>
            <person name="Deschamps P."/>
            <person name="Zivanovic Y."/>
            <person name="Moreira D."/>
            <person name="Rodriguez-Valera F."/>
            <person name="Lopez-Garcia P."/>
        </authorList>
    </citation>
    <scope>NUCLEOTIDE SEQUENCE</scope>
</reference>
<keyword evidence="2" id="KW-0808">Transferase</keyword>
<dbReference type="EMBL" id="KF900715">
    <property type="protein sequence ID" value="AIF04691.1"/>
    <property type="molecule type" value="Genomic_DNA"/>
</dbReference>
<keyword evidence="1" id="KW-1133">Transmembrane helix</keyword>
<dbReference type="PANTHER" id="PTHR31270:SF1">
    <property type="entry name" value="GLUTAMINYL-PEPTIDE CYCLOTRANSFERASE"/>
    <property type="match status" value="1"/>
</dbReference>
<dbReference type="Pfam" id="PF05096">
    <property type="entry name" value="Glu_cyclase_2"/>
    <property type="match status" value="1"/>
</dbReference>